<proteinExistence type="predicted"/>
<name>A0AAN6QMM3_9PEZI</name>
<dbReference type="GeneID" id="89942179"/>
<gene>
    <name evidence="1" type="ORF">N656DRAFT_800917</name>
</gene>
<evidence type="ECO:0008006" key="3">
    <source>
        <dbReference type="Google" id="ProtNLM"/>
    </source>
</evidence>
<keyword evidence="2" id="KW-1185">Reference proteome</keyword>
<evidence type="ECO:0000313" key="2">
    <source>
        <dbReference type="Proteomes" id="UP001302812"/>
    </source>
</evidence>
<reference evidence="1" key="1">
    <citation type="journal article" date="2023" name="Mol. Phylogenet. Evol.">
        <title>Genome-scale phylogeny and comparative genomics of the fungal order Sordariales.</title>
        <authorList>
            <person name="Hensen N."/>
            <person name="Bonometti L."/>
            <person name="Westerberg I."/>
            <person name="Brannstrom I.O."/>
            <person name="Guillou S."/>
            <person name="Cros-Aarteil S."/>
            <person name="Calhoun S."/>
            <person name="Haridas S."/>
            <person name="Kuo A."/>
            <person name="Mondo S."/>
            <person name="Pangilinan J."/>
            <person name="Riley R."/>
            <person name="LaButti K."/>
            <person name="Andreopoulos B."/>
            <person name="Lipzen A."/>
            <person name="Chen C."/>
            <person name="Yan M."/>
            <person name="Daum C."/>
            <person name="Ng V."/>
            <person name="Clum A."/>
            <person name="Steindorff A."/>
            <person name="Ohm R.A."/>
            <person name="Martin F."/>
            <person name="Silar P."/>
            <person name="Natvig D.O."/>
            <person name="Lalanne C."/>
            <person name="Gautier V."/>
            <person name="Ament-Velasquez S.L."/>
            <person name="Kruys A."/>
            <person name="Hutchinson M.I."/>
            <person name="Powell A.J."/>
            <person name="Barry K."/>
            <person name="Miller A.N."/>
            <person name="Grigoriev I.V."/>
            <person name="Debuchy R."/>
            <person name="Gladieux P."/>
            <person name="Hiltunen Thoren M."/>
            <person name="Johannesson H."/>
        </authorList>
    </citation>
    <scope>NUCLEOTIDE SEQUENCE</scope>
    <source>
        <strain evidence="1">CBS 508.74</strain>
    </source>
</reference>
<accession>A0AAN6QMM3</accession>
<dbReference type="AlphaFoldDB" id="A0AAN6QMM3"/>
<reference evidence="1" key="2">
    <citation type="submission" date="2023-05" db="EMBL/GenBank/DDBJ databases">
        <authorList>
            <consortium name="Lawrence Berkeley National Laboratory"/>
            <person name="Steindorff A."/>
            <person name="Hensen N."/>
            <person name="Bonometti L."/>
            <person name="Westerberg I."/>
            <person name="Brannstrom I.O."/>
            <person name="Guillou S."/>
            <person name="Cros-Aarteil S."/>
            <person name="Calhoun S."/>
            <person name="Haridas S."/>
            <person name="Kuo A."/>
            <person name="Mondo S."/>
            <person name="Pangilinan J."/>
            <person name="Riley R."/>
            <person name="Labutti K."/>
            <person name="Andreopoulos B."/>
            <person name="Lipzen A."/>
            <person name="Chen C."/>
            <person name="Yanf M."/>
            <person name="Daum C."/>
            <person name="Ng V."/>
            <person name="Clum A."/>
            <person name="Ohm R."/>
            <person name="Martin F."/>
            <person name="Silar P."/>
            <person name="Natvig D."/>
            <person name="Lalanne C."/>
            <person name="Gautier V."/>
            <person name="Ament-Velasquez S.L."/>
            <person name="Kruys A."/>
            <person name="Hutchinson M.I."/>
            <person name="Powell A.J."/>
            <person name="Barry K."/>
            <person name="Miller A.N."/>
            <person name="Grigoriev I.V."/>
            <person name="Debuchy R."/>
            <person name="Gladieux P."/>
            <person name="Thoren M.H."/>
            <person name="Johannesson H."/>
        </authorList>
    </citation>
    <scope>NUCLEOTIDE SEQUENCE</scope>
    <source>
        <strain evidence="1">CBS 508.74</strain>
    </source>
</reference>
<sequence length="130" mass="14134">MAEIFAVVAGGLSVASLAIQLTETIQRLKDFCDAVKECPGEIRVGLDEIEVLSLVLQDMEQSIRGKSFCLPAYEAAVTKSLRLCWASNNVLRTLLGDISTDMAGSTRLGPLKAALRMDERREDSSISQTD</sequence>
<protein>
    <recommendedName>
        <fullName evidence="3">Fungal N-terminal domain-containing protein</fullName>
    </recommendedName>
</protein>
<dbReference type="RefSeq" id="XP_064666972.1">
    <property type="nucleotide sequence ID" value="XM_064818054.1"/>
</dbReference>
<dbReference type="EMBL" id="MU853356">
    <property type="protein sequence ID" value="KAK4109402.1"/>
    <property type="molecule type" value="Genomic_DNA"/>
</dbReference>
<dbReference type="Proteomes" id="UP001302812">
    <property type="component" value="Unassembled WGS sequence"/>
</dbReference>
<evidence type="ECO:0000313" key="1">
    <source>
        <dbReference type="EMBL" id="KAK4109402.1"/>
    </source>
</evidence>
<organism evidence="1 2">
    <name type="scientific">Canariomyces notabilis</name>
    <dbReference type="NCBI Taxonomy" id="2074819"/>
    <lineage>
        <taxon>Eukaryota</taxon>
        <taxon>Fungi</taxon>
        <taxon>Dikarya</taxon>
        <taxon>Ascomycota</taxon>
        <taxon>Pezizomycotina</taxon>
        <taxon>Sordariomycetes</taxon>
        <taxon>Sordariomycetidae</taxon>
        <taxon>Sordariales</taxon>
        <taxon>Chaetomiaceae</taxon>
        <taxon>Canariomyces</taxon>
    </lineage>
</organism>
<comment type="caution">
    <text evidence="1">The sequence shown here is derived from an EMBL/GenBank/DDBJ whole genome shotgun (WGS) entry which is preliminary data.</text>
</comment>